<evidence type="ECO:0000256" key="2">
    <source>
        <dbReference type="ARBA" id="ARBA00008537"/>
    </source>
</evidence>
<feature type="transmembrane region" description="Helical" evidence="8">
    <location>
        <begin position="20"/>
        <end position="47"/>
    </location>
</feature>
<organism evidence="10 11">
    <name type="scientific">Carnobacterium divergens DSM 20623</name>
    <dbReference type="NCBI Taxonomy" id="1449336"/>
    <lineage>
        <taxon>Bacteria</taxon>
        <taxon>Bacillati</taxon>
        <taxon>Bacillota</taxon>
        <taxon>Bacilli</taxon>
        <taxon>Lactobacillales</taxon>
        <taxon>Carnobacteriaceae</taxon>
        <taxon>Carnobacterium</taxon>
    </lineage>
</organism>
<dbReference type="InterPro" id="IPR020846">
    <property type="entry name" value="MFS_dom"/>
</dbReference>
<reference evidence="10 11" key="1">
    <citation type="journal article" date="2015" name="Genome Announc.">
        <title>Expanding the biotechnology potential of lactobacilli through comparative genomics of 213 strains and associated genera.</title>
        <authorList>
            <person name="Sun Z."/>
            <person name="Harris H.M."/>
            <person name="McCann A."/>
            <person name="Guo C."/>
            <person name="Argimon S."/>
            <person name="Zhang W."/>
            <person name="Yang X."/>
            <person name="Jeffery I.B."/>
            <person name="Cooney J.C."/>
            <person name="Kagawa T.F."/>
            <person name="Liu W."/>
            <person name="Song Y."/>
            <person name="Salvetti E."/>
            <person name="Wrobel A."/>
            <person name="Rasinkangas P."/>
            <person name="Parkhill J."/>
            <person name="Rea M.C."/>
            <person name="O'Sullivan O."/>
            <person name="Ritari J."/>
            <person name="Douillard F.P."/>
            <person name="Paul Ross R."/>
            <person name="Yang R."/>
            <person name="Briner A.E."/>
            <person name="Felis G.E."/>
            <person name="de Vos W.M."/>
            <person name="Barrangou R."/>
            <person name="Klaenhammer T.R."/>
            <person name="Caufield P.W."/>
            <person name="Cui Y."/>
            <person name="Zhang H."/>
            <person name="O'Toole P.W."/>
        </authorList>
    </citation>
    <scope>NUCLEOTIDE SEQUENCE [LARGE SCALE GENOMIC DNA]</scope>
    <source>
        <strain evidence="10 11">DSM 20623</strain>
    </source>
</reference>
<feature type="transmembrane region" description="Helical" evidence="8">
    <location>
        <begin position="446"/>
        <end position="469"/>
    </location>
</feature>
<feature type="transmembrane region" description="Helical" evidence="8">
    <location>
        <begin position="59"/>
        <end position="75"/>
    </location>
</feature>
<comment type="caution">
    <text evidence="10">The sequence shown here is derived from an EMBL/GenBank/DDBJ whole genome shotgun (WGS) entry which is preliminary data.</text>
</comment>
<keyword evidence="6 8" id="KW-1133">Transmembrane helix</keyword>
<dbReference type="PATRIC" id="fig|1449336.4.peg.2458"/>
<evidence type="ECO:0000313" key="10">
    <source>
        <dbReference type="EMBL" id="KRN54830.1"/>
    </source>
</evidence>
<accession>A0A0R2HQU6</accession>
<keyword evidence="11" id="KW-1185">Reference proteome</keyword>
<evidence type="ECO:0000259" key="9">
    <source>
        <dbReference type="PROSITE" id="PS50850"/>
    </source>
</evidence>
<dbReference type="Proteomes" id="UP000051658">
    <property type="component" value="Unassembled WGS sequence"/>
</dbReference>
<feature type="transmembrane region" description="Helical" evidence="8">
    <location>
        <begin position="233"/>
        <end position="253"/>
    </location>
</feature>
<evidence type="ECO:0000256" key="3">
    <source>
        <dbReference type="ARBA" id="ARBA00022448"/>
    </source>
</evidence>
<feature type="transmembrane region" description="Helical" evidence="8">
    <location>
        <begin position="364"/>
        <end position="383"/>
    </location>
</feature>
<feature type="transmembrane region" description="Helical" evidence="8">
    <location>
        <begin position="339"/>
        <end position="358"/>
    </location>
</feature>
<protein>
    <submittedName>
        <fullName evidence="10">Drug H(+) antiporter</fullName>
    </submittedName>
</protein>
<dbReference type="Gene3D" id="1.20.1720.10">
    <property type="entry name" value="Multidrug resistance protein D"/>
    <property type="match status" value="1"/>
</dbReference>
<dbReference type="PANTHER" id="PTHR42718:SF9">
    <property type="entry name" value="MAJOR FACILITATOR SUPERFAMILY MULTIDRUG TRANSPORTER MFSC"/>
    <property type="match status" value="1"/>
</dbReference>
<keyword evidence="4" id="KW-1003">Cell membrane</keyword>
<evidence type="ECO:0000256" key="4">
    <source>
        <dbReference type="ARBA" id="ARBA00022475"/>
    </source>
</evidence>
<dbReference type="GO" id="GO:0005886">
    <property type="term" value="C:plasma membrane"/>
    <property type="evidence" value="ECO:0007669"/>
    <property type="project" value="UniProtKB-SubCell"/>
</dbReference>
<evidence type="ECO:0000256" key="1">
    <source>
        <dbReference type="ARBA" id="ARBA00004651"/>
    </source>
</evidence>
<feature type="transmembrane region" description="Helical" evidence="8">
    <location>
        <begin position="112"/>
        <end position="133"/>
    </location>
</feature>
<dbReference type="GO" id="GO:0022857">
    <property type="term" value="F:transmembrane transporter activity"/>
    <property type="evidence" value="ECO:0007669"/>
    <property type="project" value="InterPro"/>
</dbReference>
<dbReference type="NCBIfam" id="TIGR00711">
    <property type="entry name" value="efflux_EmrB"/>
    <property type="match status" value="1"/>
</dbReference>
<dbReference type="InterPro" id="IPR036259">
    <property type="entry name" value="MFS_trans_sf"/>
</dbReference>
<comment type="similarity">
    <text evidence="2">Belongs to the major facilitator superfamily. EmrB family.</text>
</comment>
<feature type="domain" description="Major facilitator superfamily (MFS) profile" evidence="9">
    <location>
        <begin position="21"/>
        <end position="477"/>
    </location>
</feature>
<dbReference type="SUPFAM" id="SSF103473">
    <property type="entry name" value="MFS general substrate transporter"/>
    <property type="match status" value="1"/>
</dbReference>
<feature type="transmembrane region" description="Helical" evidence="8">
    <location>
        <begin position="208"/>
        <end position="227"/>
    </location>
</feature>
<dbReference type="AlphaFoldDB" id="A0A0R2HQU6"/>
<keyword evidence="7 8" id="KW-0472">Membrane</keyword>
<dbReference type="PANTHER" id="PTHR42718">
    <property type="entry name" value="MAJOR FACILITATOR SUPERFAMILY MULTIDRUG TRANSPORTER MFSC"/>
    <property type="match status" value="1"/>
</dbReference>
<feature type="transmembrane region" description="Helical" evidence="8">
    <location>
        <begin position="145"/>
        <end position="169"/>
    </location>
</feature>
<dbReference type="EMBL" id="JQBS01000035">
    <property type="protein sequence ID" value="KRN54830.1"/>
    <property type="molecule type" value="Genomic_DNA"/>
</dbReference>
<dbReference type="CDD" id="cd17321">
    <property type="entry name" value="MFS_MMR_MDR_like"/>
    <property type="match status" value="1"/>
</dbReference>
<feature type="transmembrane region" description="Helical" evidence="8">
    <location>
        <begin position="404"/>
        <end position="426"/>
    </location>
</feature>
<dbReference type="InterPro" id="IPR004638">
    <property type="entry name" value="EmrB-like"/>
</dbReference>
<feature type="transmembrane region" description="Helical" evidence="8">
    <location>
        <begin position="175"/>
        <end position="196"/>
    </location>
</feature>
<dbReference type="PROSITE" id="PS50850">
    <property type="entry name" value="MFS"/>
    <property type="match status" value="1"/>
</dbReference>
<dbReference type="InterPro" id="IPR011701">
    <property type="entry name" value="MFS"/>
</dbReference>
<evidence type="ECO:0000256" key="5">
    <source>
        <dbReference type="ARBA" id="ARBA00022692"/>
    </source>
</evidence>
<evidence type="ECO:0000256" key="6">
    <source>
        <dbReference type="ARBA" id="ARBA00022989"/>
    </source>
</evidence>
<gene>
    <name evidence="10" type="ORF">IV74_GL002420</name>
</gene>
<dbReference type="Pfam" id="PF07690">
    <property type="entry name" value="MFS_1"/>
    <property type="match status" value="1"/>
</dbReference>
<feature type="transmembrane region" description="Helical" evidence="8">
    <location>
        <begin position="273"/>
        <end position="298"/>
    </location>
</feature>
<sequence length="481" mass="52193">MGEVIKTYQMDSKVQKNRWLILIAIGLFTFMSTLDGSIVNIAIPVISKALNVPMNQSEWIVSVYLMAVCIFILLFGKIGDLIGKIKVFRWGTFLFVIGSLLCGFEFNLSFLLFARVVQAIGASMTMSTNYGIITEIFPISERGKALGLIGSFVSLGSIAGPGIGGIILAHFGWSYIFWINVPVGLITILMGIKILPEDLFFRKETIDYKGFLAFACMIGSLFIGIFIGQEIGFGHALILGLFAVAILSFVAFIRIEKNVNKPLVDLSLFKNGLFSVSLFCAFLIFVANFFFNVMMPFYLQGTRGLNPSQAGLLLMVFPLVMVIAAPISGSLSDKVGRELLTFIGLALTTIVQLGFVFIDGNTNIAVFILMTGIMGLGSALFQSPNNAIVMSSVSKKELGIAGSLNSLARNLGMVFGISFATTILYVAMSNKSGYKVTTYLADQPELFVYGMHVTFGVAFVICLVATILTGRRLLTAKGKSA</sequence>
<dbReference type="eggNOG" id="COG2814">
    <property type="taxonomic scope" value="Bacteria"/>
</dbReference>
<dbReference type="Gene3D" id="1.20.1250.20">
    <property type="entry name" value="MFS general substrate transporter like domains"/>
    <property type="match status" value="1"/>
</dbReference>
<proteinExistence type="inferred from homology"/>
<name>A0A0R2HQU6_CARDV</name>
<dbReference type="PRINTS" id="PR01036">
    <property type="entry name" value="TCRTETB"/>
</dbReference>
<evidence type="ECO:0000256" key="8">
    <source>
        <dbReference type="SAM" id="Phobius"/>
    </source>
</evidence>
<keyword evidence="5 8" id="KW-0812">Transmembrane</keyword>
<evidence type="ECO:0000313" key="11">
    <source>
        <dbReference type="Proteomes" id="UP000051658"/>
    </source>
</evidence>
<evidence type="ECO:0000256" key="7">
    <source>
        <dbReference type="ARBA" id="ARBA00023136"/>
    </source>
</evidence>
<keyword evidence="3" id="KW-0813">Transport</keyword>
<feature type="transmembrane region" description="Helical" evidence="8">
    <location>
        <begin position="87"/>
        <end position="106"/>
    </location>
</feature>
<dbReference type="GeneID" id="89589406"/>
<dbReference type="RefSeq" id="WP_034568682.1">
    <property type="nucleotide sequence ID" value="NZ_JQBS01000035.1"/>
</dbReference>
<comment type="subcellular location">
    <subcellularLocation>
        <location evidence="1">Cell membrane</location>
        <topology evidence="1">Multi-pass membrane protein</topology>
    </subcellularLocation>
</comment>
<feature type="transmembrane region" description="Helical" evidence="8">
    <location>
        <begin position="310"/>
        <end position="327"/>
    </location>
</feature>